<evidence type="ECO:0000313" key="1">
    <source>
        <dbReference type="EMBL" id="PBK58399.1"/>
    </source>
</evidence>
<dbReference type="STRING" id="1076256.A0A2H3AHC7"/>
<reference evidence="2" key="1">
    <citation type="journal article" date="2017" name="Nat. Ecol. Evol.">
        <title>Genome expansion and lineage-specific genetic innovations in the forest pathogenic fungi Armillaria.</title>
        <authorList>
            <person name="Sipos G."/>
            <person name="Prasanna A.N."/>
            <person name="Walter M.C."/>
            <person name="O'Connor E."/>
            <person name="Balint B."/>
            <person name="Krizsan K."/>
            <person name="Kiss B."/>
            <person name="Hess J."/>
            <person name="Varga T."/>
            <person name="Slot J."/>
            <person name="Riley R."/>
            <person name="Boka B."/>
            <person name="Rigling D."/>
            <person name="Barry K."/>
            <person name="Lee J."/>
            <person name="Mihaltcheva S."/>
            <person name="LaButti K."/>
            <person name="Lipzen A."/>
            <person name="Waldron R."/>
            <person name="Moloney N.M."/>
            <person name="Sperisen C."/>
            <person name="Kredics L."/>
            <person name="Vagvoelgyi C."/>
            <person name="Patrignani A."/>
            <person name="Fitzpatrick D."/>
            <person name="Nagy I."/>
            <person name="Doyle S."/>
            <person name="Anderson J.B."/>
            <person name="Grigoriev I.V."/>
            <person name="Gueldener U."/>
            <person name="Muensterkoetter M."/>
            <person name="Nagy L.G."/>
        </authorList>
    </citation>
    <scope>NUCLEOTIDE SEQUENCE [LARGE SCALE GENOMIC DNA]</scope>
    <source>
        <strain evidence="2">28-4</strain>
    </source>
</reference>
<name>A0A2H3AHC7_9AGAR</name>
<keyword evidence="2" id="KW-1185">Reference proteome</keyword>
<dbReference type="AlphaFoldDB" id="A0A2H3AHC7"/>
<gene>
    <name evidence="1" type="ORF">ARMSODRAFT_1036565</name>
</gene>
<dbReference type="Proteomes" id="UP000218334">
    <property type="component" value="Unassembled WGS sequence"/>
</dbReference>
<dbReference type="EMBL" id="KZ293546">
    <property type="protein sequence ID" value="PBK58399.1"/>
    <property type="molecule type" value="Genomic_DNA"/>
</dbReference>
<organism evidence="1 2">
    <name type="scientific">Armillaria solidipes</name>
    <dbReference type="NCBI Taxonomy" id="1076256"/>
    <lineage>
        <taxon>Eukaryota</taxon>
        <taxon>Fungi</taxon>
        <taxon>Dikarya</taxon>
        <taxon>Basidiomycota</taxon>
        <taxon>Agaricomycotina</taxon>
        <taxon>Agaricomycetes</taxon>
        <taxon>Agaricomycetidae</taxon>
        <taxon>Agaricales</taxon>
        <taxon>Marasmiineae</taxon>
        <taxon>Physalacriaceae</taxon>
        <taxon>Armillaria</taxon>
    </lineage>
</organism>
<protein>
    <recommendedName>
        <fullName evidence="3">Reverse transcriptase zinc-binding domain-containing protein</fullName>
    </recommendedName>
</protein>
<proteinExistence type="predicted"/>
<accession>A0A2H3AHC7</accession>
<sequence>MRISSGPFDLYTAEVEKVAETWLLQQLNSTAKLYLIHHRLEVVGKQRKKTLEVPLKMRIYLTCPVSKYRDALASVVFSTHKLAIERLRWADHGRRSIARDQRLCRLCTTAVETPEHVILECDGSGFISQLRLECMEKIHTAIPEARVLSQQRNLVQYLQWLLEQEKIVLLVGKFVY</sequence>
<evidence type="ECO:0000313" key="2">
    <source>
        <dbReference type="Proteomes" id="UP000218334"/>
    </source>
</evidence>
<evidence type="ECO:0008006" key="3">
    <source>
        <dbReference type="Google" id="ProtNLM"/>
    </source>
</evidence>